<name>A0A518EVN7_9BACT</name>
<evidence type="ECO:0000256" key="1">
    <source>
        <dbReference type="ARBA" id="ARBA00008779"/>
    </source>
</evidence>
<dbReference type="SUPFAM" id="SSF53649">
    <property type="entry name" value="Alkaline phosphatase-like"/>
    <property type="match status" value="1"/>
</dbReference>
<dbReference type="Gene3D" id="3.30.1120.10">
    <property type="match status" value="1"/>
</dbReference>
<dbReference type="EC" id="3.1.6.1" evidence="4"/>
<gene>
    <name evidence="4" type="ORF">Poly30_36540</name>
</gene>
<evidence type="ECO:0000256" key="2">
    <source>
        <dbReference type="ARBA" id="ARBA00022801"/>
    </source>
</evidence>
<dbReference type="InterPro" id="IPR017850">
    <property type="entry name" value="Alkaline_phosphatase_core_sf"/>
</dbReference>
<dbReference type="AlphaFoldDB" id="A0A518EVN7"/>
<dbReference type="PANTHER" id="PTHR42693:SF53">
    <property type="entry name" value="ENDO-4-O-SULFATASE"/>
    <property type="match status" value="1"/>
</dbReference>
<dbReference type="InterPro" id="IPR000917">
    <property type="entry name" value="Sulfatase_N"/>
</dbReference>
<feature type="domain" description="Sulfatase N-terminal" evidence="3">
    <location>
        <begin position="2"/>
        <end position="306"/>
    </location>
</feature>
<dbReference type="CDD" id="cd16148">
    <property type="entry name" value="sulfatase_like"/>
    <property type="match status" value="1"/>
</dbReference>
<dbReference type="Proteomes" id="UP000320390">
    <property type="component" value="Chromosome"/>
</dbReference>
<dbReference type="GO" id="GO:0004065">
    <property type="term" value="F:arylsulfatase activity"/>
    <property type="evidence" value="ECO:0007669"/>
    <property type="project" value="UniProtKB-EC"/>
</dbReference>
<protein>
    <submittedName>
        <fullName evidence="4">Arylsulfatase</fullName>
        <ecNumber evidence="4">3.1.6.1</ecNumber>
    </submittedName>
</protein>
<organism evidence="4 5">
    <name type="scientific">Saltatorellus ferox</name>
    <dbReference type="NCBI Taxonomy" id="2528018"/>
    <lineage>
        <taxon>Bacteria</taxon>
        <taxon>Pseudomonadati</taxon>
        <taxon>Planctomycetota</taxon>
        <taxon>Planctomycetia</taxon>
        <taxon>Planctomycetia incertae sedis</taxon>
        <taxon>Saltatorellus</taxon>
    </lineage>
</organism>
<dbReference type="Gene3D" id="3.40.720.10">
    <property type="entry name" value="Alkaline Phosphatase, subunit A"/>
    <property type="match status" value="1"/>
</dbReference>
<evidence type="ECO:0000313" key="4">
    <source>
        <dbReference type="EMBL" id="QDV08118.1"/>
    </source>
</evidence>
<reference evidence="4 5" key="1">
    <citation type="submission" date="2019-02" db="EMBL/GenBank/DDBJ databases">
        <title>Deep-cultivation of Planctomycetes and their phenomic and genomic characterization uncovers novel biology.</title>
        <authorList>
            <person name="Wiegand S."/>
            <person name="Jogler M."/>
            <person name="Boedeker C."/>
            <person name="Pinto D."/>
            <person name="Vollmers J."/>
            <person name="Rivas-Marin E."/>
            <person name="Kohn T."/>
            <person name="Peeters S.H."/>
            <person name="Heuer A."/>
            <person name="Rast P."/>
            <person name="Oberbeckmann S."/>
            <person name="Bunk B."/>
            <person name="Jeske O."/>
            <person name="Meyerdierks A."/>
            <person name="Storesund J.E."/>
            <person name="Kallscheuer N."/>
            <person name="Luecker S."/>
            <person name="Lage O.M."/>
            <person name="Pohl T."/>
            <person name="Merkel B.J."/>
            <person name="Hornburger P."/>
            <person name="Mueller R.-W."/>
            <person name="Bruemmer F."/>
            <person name="Labrenz M."/>
            <person name="Spormann A.M."/>
            <person name="Op den Camp H."/>
            <person name="Overmann J."/>
            <person name="Amann R."/>
            <person name="Jetten M.S.M."/>
            <person name="Mascher T."/>
            <person name="Medema M.H."/>
            <person name="Devos D.P."/>
            <person name="Kaster A.-K."/>
            <person name="Ovreas L."/>
            <person name="Rohde M."/>
            <person name="Galperin M.Y."/>
            <person name="Jogler C."/>
        </authorList>
    </citation>
    <scope>NUCLEOTIDE SEQUENCE [LARGE SCALE GENOMIC DNA]</scope>
    <source>
        <strain evidence="4 5">Poly30</strain>
    </source>
</reference>
<dbReference type="Pfam" id="PF00884">
    <property type="entry name" value="Sulfatase"/>
    <property type="match status" value="1"/>
</dbReference>
<dbReference type="PANTHER" id="PTHR42693">
    <property type="entry name" value="ARYLSULFATASE FAMILY MEMBER"/>
    <property type="match status" value="1"/>
</dbReference>
<proteinExistence type="inferred from homology"/>
<sequence>MLIVGDTFRADKLSSQGGPDGLTPYLDRMASEGVRFEVARSHAPWTLPSTASLLTSLHPSEHGAGGKVNDFRQMSTDVKTIAARFQSAGYDTHAIVNVDFLAPENFGVTRDFGGVDNVSYASNVEVRTADATTDAALAWLDGRGESDRPFFLMVHYFDPHCVYAPPELQRKRWAQPADRESEWTFGTRSEMLAIRAGQLTPDEPTLRRAEALYDGEIAYLDGQIGRLDDGLKARVGADDLVTVFTSDHGEEFYDHQGFEHGHTLFEELVRVPLIVRAPGQIAAGSVVTSAVRHIDVAPTLCELADIALDDQYVGSSLVPLVGGRANEDRGTLAHGNFWDRPMTSWTKDGWKLVERETGAPRLYHLSTDPKEREDLAASEPERLAAMAKQLAAVREGLRAVRAGEGAELSPEVRANLKGLGYGH</sequence>
<dbReference type="EMBL" id="CP036434">
    <property type="protein sequence ID" value="QDV08118.1"/>
    <property type="molecule type" value="Genomic_DNA"/>
</dbReference>
<keyword evidence="5" id="KW-1185">Reference proteome</keyword>
<evidence type="ECO:0000259" key="3">
    <source>
        <dbReference type="Pfam" id="PF00884"/>
    </source>
</evidence>
<dbReference type="InterPro" id="IPR050738">
    <property type="entry name" value="Sulfatase"/>
</dbReference>
<keyword evidence="2 4" id="KW-0378">Hydrolase</keyword>
<comment type="similarity">
    <text evidence="1">Belongs to the sulfatase family.</text>
</comment>
<accession>A0A518EVN7</accession>
<evidence type="ECO:0000313" key="5">
    <source>
        <dbReference type="Proteomes" id="UP000320390"/>
    </source>
</evidence>